<organism evidence="1 2">
    <name type="scientific">Trichocoleus desertorum GB2-A4</name>
    <dbReference type="NCBI Taxonomy" id="2933944"/>
    <lineage>
        <taxon>Bacteria</taxon>
        <taxon>Bacillati</taxon>
        <taxon>Cyanobacteriota</taxon>
        <taxon>Cyanophyceae</taxon>
        <taxon>Leptolyngbyales</taxon>
        <taxon>Trichocoleusaceae</taxon>
        <taxon>Trichocoleus</taxon>
    </lineage>
</organism>
<sequence length="106" mass="12539">MKLQYDEINKTIWMFTTPEETARLAGHLLDRRTQVKVGQSLTVFNQGVERSEMILRIVLDSDQVSIEQLGLKVDQAFYEFNENQSPENLAKFQEAWQLFRRTWEQS</sequence>
<evidence type="ECO:0000313" key="1">
    <source>
        <dbReference type="EMBL" id="MEP0819521.1"/>
    </source>
</evidence>
<reference evidence="1 2" key="1">
    <citation type="submission" date="2022-04" db="EMBL/GenBank/DDBJ databases">
        <title>Positive selection, recombination, and allopatry shape intraspecific diversity of widespread and dominant cyanobacteria.</title>
        <authorList>
            <person name="Wei J."/>
            <person name="Shu W."/>
            <person name="Hu C."/>
        </authorList>
    </citation>
    <scope>NUCLEOTIDE SEQUENCE [LARGE SCALE GENOMIC DNA]</scope>
    <source>
        <strain evidence="1 2">GB2-A4</strain>
    </source>
</reference>
<dbReference type="RefSeq" id="WP_190440417.1">
    <property type="nucleotide sequence ID" value="NZ_JAMPKM010000015.1"/>
</dbReference>
<evidence type="ECO:0000313" key="2">
    <source>
        <dbReference type="Proteomes" id="UP001464891"/>
    </source>
</evidence>
<proteinExistence type="predicted"/>
<dbReference type="Proteomes" id="UP001464891">
    <property type="component" value="Unassembled WGS sequence"/>
</dbReference>
<accession>A0ABV0JCK4</accession>
<keyword evidence="2" id="KW-1185">Reference proteome</keyword>
<name>A0ABV0JCK4_9CYAN</name>
<comment type="caution">
    <text evidence="1">The sequence shown here is derived from an EMBL/GenBank/DDBJ whole genome shotgun (WGS) entry which is preliminary data.</text>
</comment>
<dbReference type="EMBL" id="JAMPKM010000015">
    <property type="protein sequence ID" value="MEP0819521.1"/>
    <property type="molecule type" value="Genomic_DNA"/>
</dbReference>
<gene>
    <name evidence="1" type="ORF">NC998_20700</name>
</gene>
<protein>
    <submittedName>
        <fullName evidence="1">Uncharacterized protein</fullName>
    </submittedName>
</protein>